<evidence type="ECO:0000256" key="1">
    <source>
        <dbReference type="SAM" id="MobiDB-lite"/>
    </source>
</evidence>
<name>A0A1F6V2G3_9BACT</name>
<evidence type="ECO:0000313" key="3">
    <source>
        <dbReference type="Proteomes" id="UP000178985"/>
    </source>
</evidence>
<comment type="caution">
    <text evidence="2">The sequence shown here is derived from an EMBL/GenBank/DDBJ whole genome shotgun (WGS) entry which is preliminary data.</text>
</comment>
<sequence>MGFFSKYNEIEKNLLETYSKFFDDMGLPDAEKMTQDFLDKAIEDSKKGGRYNLKNVGDTLLEKEKSSGQANSNFESKRKEGVRDEDIKWWFNLNDIERMMMLKVDEFHRLALFIKEKEDGKTDDEADATVRKHHPIYGDLNDETHGSGDNRPLPLELKDRINIYIEKQGVNNPNFKNQIDSFQTLNALIRKEIRAGNI</sequence>
<organism evidence="2 3">
    <name type="scientific">Candidatus Nomurabacteria bacterium RIFCSPHIGHO2_01_FULL_40_20</name>
    <dbReference type="NCBI Taxonomy" id="1801738"/>
    <lineage>
        <taxon>Bacteria</taxon>
        <taxon>Candidatus Nomuraibacteriota</taxon>
    </lineage>
</organism>
<reference evidence="2 3" key="1">
    <citation type="journal article" date="2016" name="Nat. Commun.">
        <title>Thousands of microbial genomes shed light on interconnected biogeochemical processes in an aquifer system.</title>
        <authorList>
            <person name="Anantharaman K."/>
            <person name="Brown C.T."/>
            <person name="Hug L.A."/>
            <person name="Sharon I."/>
            <person name="Castelle C.J."/>
            <person name="Probst A.J."/>
            <person name="Thomas B.C."/>
            <person name="Singh A."/>
            <person name="Wilkins M.J."/>
            <person name="Karaoz U."/>
            <person name="Brodie E.L."/>
            <person name="Williams K.H."/>
            <person name="Hubbard S.S."/>
            <person name="Banfield J.F."/>
        </authorList>
    </citation>
    <scope>NUCLEOTIDE SEQUENCE [LARGE SCALE GENOMIC DNA]</scope>
</reference>
<proteinExistence type="predicted"/>
<protein>
    <submittedName>
        <fullName evidence="2">Uncharacterized protein</fullName>
    </submittedName>
</protein>
<gene>
    <name evidence="2" type="ORF">A2733_02370</name>
</gene>
<dbReference type="Proteomes" id="UP000178985">
    <property type="component" value="Unassembled WGS sequence"/>
</dbReference>
<evidence type="ECO:0000313" key="2">
    <source>
        <dbReference type="EMBL" id="OGI63604.1"/>
    </source>
</evidence>
<dbReference type="AlphaFoldDB" id="A0A1F6V2G3"/>
<accession>A0A1F6V2G3</accession>
<feature type="region of interest" description="Disordered" evidence="1">
    <location>
        <begin position="131"/>
        <end position="151"/>
    </location>
</feature>
<dbReference type="EMBL" id="MFTO01000016">
    <property type="protein sequence ID" value="OGI63604.1"/>
    <property type="molecule type" value="Genomic_DNA"/>
</dbReference>